<dbReference type="InterPro" id="IPR041916">
    <property type="entry name" value="Anti_sigma_zinc_sf"/>
</dbReference>
<reference evidence="1 2" key="1">
    <citation type="submission" date="2020-07" db="EMBL/GenBank/DDBJ databases">
        <title>Genomic Encyclopedia of Archaeal and Bacterial Type Strains, Phase II (KMG-II): from individual species to whole genera.</title>
        <authorList>
            <person name="Goeker M."/>
        </authorList>
    </citation>
    <scope>NUCLEOTIDE SEQUENCE [LARGE SCALE GENOMIC DNA]</scope>
    <source>
        <strain evidence="1 2">DSM 21226</strain>
    </source>
</reference>
<comment type="caution">
    <text evidence="1">The sequence shown here is derived from an EMBL/GenBank/DDBJ whole genome shotgun (WGS) entry which is preliminary data.</text>
</comment>
<evidence type="ECO:0000313" key="1">
    <source>
        <dbReference type="EMBL" id="NYG34219.1"/>
    </source>
</evidence>
<dbReference type="RefSeq" id="WP_179634896.1">
    <property type="nucleotide sequence ID" value="NZ_JACCFH010000001.1"/>
</dbReference>
<dbReference type="Gene3D" id="1.10.10.1320">
    <property type="entry name" value="Anti-sigma factor, zinc-finger domain"/>
    <property type="match status" value="1"/>
</dbReference>
<dbReference type="AlphaFoldDB" id="A0A7Y9R0T0"/>
<name>A0A7Y9R0T0_9BURK</name>
<gene>
    <name evidence="1" type="ORF">BDD16_003205</name>
</gene>
<keyword evidence="2" id="KW-1185">Reference proteome</keyword>
<protein>
    <submittedName>
        <fullName evidence="1">Anti-sigma factor RsiW</fullName>
    </submittedName>
</protein>
<proteinExistence type="predicted"/>
<sequence length="291" mass="30632">MTADVQADELHAYADGRLPPERRLAVQAWLAAHPDEAAQVRQWQSLNQALHLGFDDVLNEPLPLRLVRAAQGGAPTSVSPPQSGNAGRWRLWSRAGSGRAATAALVCGLVGLAVGGGLGYRLGQGGQTAGVTAAASGRFVHDAALAHAVYTPEQRHPVEVDARQVDHLVAWLSKRLGTPLHAPQLAPLGYELLGGRLLAAGEGPVAQFMYQNAAGARLTLYVRRAAPAGVMPADTLTAFQVAREGDVEVFYWVEDGFGYALSGRVARPQLQAVAEAVYHQLTAPPAAASAP</sequence>
<dbReference type="EMBL" id="JACCFH010000001">
    <property type="protein sequence ID" value="NYG34219.1"/>
    <property type="molecule type" value="Genomic_DNA"/>
</dbReference>
<dbReference type="Proteomes" id="UP000518288">
    <property type="component" value="Unassembled WGS sequence"/>
</dbReference>
<evidence type="ECO:0000313" key="2">
    <source>
        <dbReference type="Proteomes" id="UP000518288"/>
    </source>
</evidence>
<organism evidence="1 2">
    <name type="scientific">Sphaerotilus montanus</name>
    <dbReference type="NCBI Taxonomy" id="522889"/>
    <lineage>
        <taxon>Bacteria</taxon>
        <taxon>Pseudomonadati</taxon>
        <taxon>Pseudomonadota</taxon>
        <taxon>Betaproteobacteria</taxon>
        <taxon>Burkholderiales</taxon>
        <taxon>Sphaerotilaceae</taxon>
        <taxon>Sphaerotilus</taxon>
    </lineage>
</organism>
<accession>A0A7Y9R0T0</accession>